<dbReference type="GO" id="GO:0046872">
    <property type="term" value="F:metal ion binding"/>
    <property type="evidence" value="ECO:0007669"/>
    <property type="project" value="UniProtKB-KW"/>
</dbReference>
<dbReference type="InterPro" id="IPR011650">
    <property type="entry name" value="Peptidase_M20_dimer"/>
</dbReference>
<dbReference type="EC" id="3.5.1.18" evidence="7"/>
<evidence type="ECO:0000259" key="6">
    <source>
        <dbReference type="Pfam" id="PF07687"/>
    </source>
</evidence>
<organism evidence="7 8">
    <name type="scientific">Aureliella helgolandensis</name>
    <dbReference type="NCBI Taxonomy" id="2527968"/>
    <lineage>
        <taxon>Bacteria</taxon>
        <taxon>Pseudomonadati</taxon>
        <taxon>Planctomycetota</taxon>
        <taxon>Planctomycetia</taxon>
        <taxon>Pirellulales</taxon>
        <taxon>Pirellulaceae</taxon>
        <taxon>Aureliella</taxon>
    </lineage>
</organism>
<dbReference type="EMBL" id="CP036298">
    <property type="protein sequence ID" value="QDV26258.1"/>
    <property type="molecule type" value="Genomic_DNA"/>
</dbReference>
<evidence type="ECO:0000256" key="2">
    <source>
        <dbReference type="ARBA" id="ARBA00022670"/>
    </source>
</evidence>
<dbReference type="Pfam" id="PF01546">
    <property type="entry name" value="Peptidase_M20"/>
    <property type="match status" value="1"/>
</dbReference>
<name>A0A518GCE3_9BACT</name>
<proteinExistence type="inferred from homology"/>
<evidence type="ECO:0000256" key="3">
    <source>
        <dbReference type="ARBA" id="ARBA00022723"/>
    </source>
</evidence>
<dbReference type="GO" id="GO:0006508">
    <property type="term" value="P:proteolysis"/>
    <property type="evidence" value="ECO:0007669"/>
    <property type="project" value="UniProtKB-KW"/>
</dbReference>
<keyword evidence="4 7" id="KW-0378">Hydrolase</keyword>
<feature type="domain" description="Peptidase M20 dimerisation" evidence="6">
    <location>
        <begin position="251"/>
        <end position="397"/>
    </location>
</feature>
<protein>
    <submittedName>
        <fullName evidence="7">Putative succinyl-diaminopimelate desuccinylase</fullName>
        <ecNumber evidence="7">3.5.1.18</ecNumber>
    </submittedName>
</protein>
<dbReference type="GO" id="GO:0009014">
    <property type="term" value="F:succinyl-diaminopimelate desuccinylase activity"/>
    <property type="evidence" value="ECO:0007669"/>
    <property type="project" value="UniProtKB-EC"/>
</dbReference>
<dbReference type="GO" id="GO:0008233">
    <property type="term" value="F:peptidase activity"/>
    <property type="evidence" value="ECO:0007669"/>
    <property type="project" value="UniProtKB-KW"/>
</dbReference>
<keyword evidence="2" id="KW-0645">Protease</keyword>
<dbReference type="PROSITE" id="PS00758">
    <property type="entry name" value="ARGE_DAPE_CPG2_1"/>
    <property type="match status" value="1"/>
</dbReference>
<evidence type="ECO:0000313" key="7">
    <source>
        <dbReference type="EMBL" id="QDV26258.1"/>
    </source>
</evidence>
<dbReference type="SUPFAM" id="SSF53187">
    <property type="entry name" value="Zn-dependent exopeptidases"/>
    <property type="match status" value="1"/>
</dbReference>
<sequence>MKRMRTVLKRILGLLIVALLLLIGIGSWNLSQFQSRQLQLSPVAVLALDESTVEEHLSAAIQIPTVSLSMAKLTADSSLHQLRSYLETTFPHLHQLPFIRRTGIDFGDELNPSVLLEWPGRQPQLEPILLMSHMDVVPAERSSLDQWTHPPFSGKSDGEFIWGRGTIDCKHGVMGILEAVSQLVDEGFQPDRTVFIALGHDEELGGASGNKKIAEWMRSQGHKLHLILDEGGCIFTEFPGLQGRPAALVGIAEKGYLNVELKVDLASEQVGHSSMPPAETAISILSSAVHKAQTHPLPARTEVAMRETLQYIGPEMPSALSRFAMANMWLFQPLIERTLSAKPSGNAMLRSTIASTMITGGTLPNVLPNQAVATLNIRLMPGDSNEAILQHLTTTIGDDRVAIDMVPPGSEASAISSTQSAPFQQLHRTIREISNDVVVAPFVLVGATDTVHYADLCNHIYRFIPTRLSEADTRRFHGVNERIAKANYFEIIRFYHQFIKNTTQ</sequence>
<dbReference type="PANTHER" id="PTHR45962">
    <property type="entry name" value="N-FATTY-ACYL-AMINO ACID SYNTHASE/HYDROLASE PM20D1"/>
    <property type="match status" value="1"/>
</dbReference>
<evidence type="ECO:0000313" key="8">
    <source>
        <dbReference type="Proteomes" id="UP000318017"/>
    </source>
</evidence>
<comment type="similarity">
    <text evidence="1">Belongs to the peptidase M20A family.</text>
</comment>
<dbReference type="Pfam" id="PF07687">
    <property type="entry name" value="M20_dimer"/>
    <property type="match status" value="1"/>
</dbReference>
<gene>
    <name evidence="7" type="primary">dapE_1</name>
    <name evidence="7" type="ORF">Q31a_46300</name>
</gene>
<dbReference type="Proteomes" id="UP000318017">
    <property type="component" value="Chromosome"/>
</dbReference>
<evidence type="ECO:0000256" key="4">
    <source>
        <dbReference type="ARBA" id="ARBA00022801"/>
    </source>
</evidence>
<dbReference type="AlphaFoldDB" id="A0A518GCE3"/>
<dbReference type="KEGG" id="ahel:Q31a_46300"/>
<dbReference type="SUPFAM" id="SSF55031">
    <property type="entry name" value="Bacterial exopeptidase dimerisation domain"/>
    <property type="match status" value="1"/>
</dbReference>
<dbReference type="InterPro" id="IPR036264">
    <property type="entry name" value="Bact_exopeptidase_dim_dom"/>
</dbReference>
<keyword evidence="8" id="KW-1185">Reference proteome</keyword>
<evidence type="ECO:0000256" key="1">
    <source>
        <dbReference type="ARBA" id="ARBA00006247"/>
    </source>
</evidence>
<evidence type="ECO:0000256" key="5">
    <source>
        <dbReference type="ARBA" id="ARBA00022833"/>
    </source>
</evidence>
<dbReference type="Gene3D" id="1.10.150.900">
    <property type="match status" value="1"/>
</dbReference>
<accession>A0A518GCE3</accession>
<dbReference type="OrthoDB" id="9792335at2"/>
<dbReference type="PANTHER" id="PTHR45962:SF1">
    <property type="entry name" value="N-FATTY-ACYL-AMINO ACID SYNTHASE_HYDROLASE PM20D1"/>
    <property type="match status" value="1"/>
</dbReference>
<dbReference type="FunFam" id="1.10.150.900:FF:000003">
    <property type="entry name" value="N-fatty-acyl-amino acid synthase/hydrolase PM20D1"/>
    <property type="match status" value="1"/>
</dbReference>
<keyword evidence="5" id="KW-0862">Zinc</keyword>
<dbReference type="Gene3D" id="3.40.630.10">
    <property type="entry name" value="Zn peptidases"/>
    <property type="match status" value="1"/>
</dbReference>
<keyword evidence="3" id="KW-0479">Metal-binding</keyword>
<dbReference type="InterPro" id="IPR001261">
    <property type="entry name" value="ArgE/DapE_CS"/>
</dbReference>
<reference evidence="7 8" key="1">
    <citation type="submission" date="2019-02" db="EMBL/GenBank/DDBJ databases">
        <title>Deep-cultivation of Planctomycetes and their phenomic and genomic characterization uncovers novel biology.</title>
        <authorList>
            <person name="Wiegand S."/>
            <person name="Jogler M."/>
            <person name="Boedeker C."/>
            <person name="Pinto D."/>
            <person name="Vollmers J."/>
            <person name="Rivas-Marin E."/>
            <person name="Kohn T."/>
            <person name="Peeters S.H."/>
            <person name="Heuer A."/>
            <person name="Rast P."/>
            <person name="Oberbeckmann S."/>
            <person name="Bunk B."/>
            <person name="Jeske O."/>
            <person name="Meyerdierks A."/>
            <person name="Storesund J.E."/>
            <person name="Kallscheuer N."/>
            <person name="Luecker S."/>
            <person name="Lage O.M."/>
            <person name="Pohl T."/>
            <person name="Merkel B.J."/>
            <person name="Hornburger P."/>
            <person name="Mueller R.-W."/>
            <person name="Bruemmer F."/>
            <person name="Labrenz M."/>
            <person name="Spormann A.M."/>
            <person name="Op den Camp H."/>
            <person name="Overmann J."/>
            <person name="Amann R."/>
            <person name="Jetten M.S.M."/>
            <person name="Mascher T."/>
            <person name="Medema M.H."/>
            <person name="Devos D.P."/>
            <person name="Kaster A.-K."/>
            <person name="Ovreas L."/>
            <person name="Rohde M."/>
            <person name="Galperin M.Y."/>
            <person name="Jogler C."/>
        </authorList>
    </citation>
    <scope>NUCLEOTIDE SEQUENCE [LARGE SCALE GENOMIC DNA]</scope>
    <source>
        <strain evidence="7 8">Q31a</strain>
    </source>
</reference>
<dbReference type="InterPro" id="IPR002933">
    <property type="entry name" value="Peptidase_M20"/>
</dbReference>
<dbReference type="InterPro" id="IPR047177">
    <property type="entry name" value="Pept_M20A"/>
</dbReference>
<dbReference type="Gene3D" id="3.30.70.360">
    <property type="match status" value="1"/>
</dbReference>